<dbReference type="RefSeq" id="WP_091292844.1">
    <property type="nucleotide sequence ID" value="NZ_FNON01000005.1"/>
</dbReference>
<name>A0A1H3JUL8_9PSEU</name>
<dbReference type="STRING" id="589385.SAMN05421504_105546"/>
<protein>
    <submittedName>
        <fullName evidence="1">Uncharacterized protein</fullName>
    </submittedName>
</protein>
<dbReference type="AlphaFoldDB" id="A0A1H3JUL8"/>
<dbReference type="Proteomes" id="UP000199515">
    <property type="component" value="Unassembled WGS sequence"/>
</dbReference>
<dbReference type="OrthoDB" id="3627739at2"/>
<evidence type="ECO:0000313" key="2">
    <source>
        <dbReference type="Proteomes" id="UP000199515"/>
    </source>
</evidence>
<gene>
    <name evidence="1" type="ORF">SAMN05421504_105546</name>
</gene>
<keyword evidence="2" id="KW-1185">Reference proteome</keyword>
<evidence type="ECO:0000313" key="1">
    <source>
        <dbReference type="EMBL" id="SDY43603.1"/>
    </source>
</evidence>
<sequence length="79" mass="8328">MAFAFVSRWLGWRDTPPATVVELSCGGRVAVAESEDGLSLAITTAPDANGEVHFATVPLSVAERHELGHVLDAEKPLAS</sequence>
<proteinExistence type="predicted"/>
<dbReference type="EMBL" id="FNON01000005">
    <property type="protein sequence ID" value="SDY43603.1"/>
    <property type="molecule type" value="Genomic_DNA"/>
</dbReference>
<organism evidence="1 2">
    <name type="scientific">Amycolatopsis xylanica</name>
    <dbReference type="NCBI Taxonomy" id="589385"/>
    <lineage>
        <taxon>Bacteria</taxon>
        <taxon>Bacillati</taxon>
        <taxon>Actinomycetota</taxon>
        <taxon>Actinomycetes</taxon>
        <taxon>Pseudonocardiales</taxon>
        <taxon>Pseudonocardiaceae</taxon>
        <taxon>Amycolatopsis</taxon>
    </lineage>
</organism>
<accession>A0A1H3JUL8</accession>
<reference evidence="1 2" key="1">
    <citation type="submission" date="2016-10" db="EMBL/GenBank/DDBJ databases">
        <authorList>
            <person name="de Groot N.N."/>
        </authorList>
    </citation>
    <scope>NUCLEOTIDE SEQUENCE [LARGE SCALE GENOMIC DNA]</scope>
    <source>
        <strain evidence="1 2">CPCC 202699</strain>
    </source>
</reference>